<dbReference type="InterPro" id="IPR001610">
    <property type="entry name" value="PAC"/>
</dbReference>
<dbReference type="Pfam" id="PF13426">
    <property type="entry name" value="PAS_9"/>
    <property type="match status" value="1"/>
</dbReference>
<keyword evidence="6" id="KW-0808">Transferase</keyword>
<gene>
    <name evidence="6" type="ORF">OHM77_01810</name>
</gene>
<keyword evidence="1" id="KW-0812">Transmembrane</keyword>
<evidence type="ECO:0000259" key="3">
    <source>
        <dbReference type="PROSITE" id="PS50113"/>
    </source>
</evidence>
<dbReference type="SUPFAM" id="SSF55073">
    <property type="entry name" value="Nucleotide cyclase"/>
    <property type="match status" value="1"/>
</dbReference>
<dbReference type="CDD" id="cd01949">
    <property type="entry name" value="GGDEF"/>
    <property type="match status" value="1"/>
</dbReference>
<protein>
    <submittedName>
        <fullName evidence="6">Diguanylate cyclase</fullName>
        <ecNumber evidence="6">2.7.7.65</ecNumber>
    </submittedName>
</protein>
<feature type="domain" description="PAC" evidence="3">
    <location>
        <begin position="498"/>
        <end position="548"/>
    </location>
</feature>
<dbReference type="Gene3D" id="3.30.70.270">
    <property type="match status" value="1"/>
</dbReference>
<dbReference type="SUPFAM" id="SSF158472">
    <property type="entry name" value="HAMP domain-like"/>
    <property type="match status" value="1"/>
</dbReference>
<dbReference type="InterPro" id="IPR000160">
    <property type="entry name" value="GGDEF_dom"/>
</dbReference>
<dbReference type="PROSITE" id="PS50887">
    <property type="entry name" value="GGDEF"/>
    <property type="match status" value="1"/>
</dbReference>
<dbReference type="NCBIfam" id="TIGR00254">
    <property type="entry name" value="GGDEF"/>
    <property type="match status" value="1"/>
</dbReference>
<dbReference type="Pfam" id="PF00990">
    <property type="entry name" value="GGDEF"/>
    <property type="match status" value="1"/>
</dbReference>
<dbReference type="NCBIfam" id="TIGR00229">
    <property type="entry name" value="sensory_box"/>
    <property type="match status" value="1"/>
</dbReference>
<dbReference type="GO" id="GO:0007165">
    <property type="term" value="P:signal transduction"/>
    <property type="evidence" value="ECO:0007669"/>
    <property type="project" value="InterPro"/>
</dbReference>
<dbReference type="GO" id="GO:0016020">
    <property type="term" value="C:membrane"/>
    <property type="evidence" value="ECO:0007669"/>
    <property type="project" value="InterPro"/>
</dbReference>
<dbReference type="CDD" id="cd06225">
    <property type="entry name" value="HAMP"/>
    <property type="match status" value="1"/>
</dbReference>
<dbReference type="InterPro" id="IPR000014">
    <property type="entry name" value="PAS"/>
</dbReference>
<evidence type="ECO:0000259" key="4">
    <source>
        <dbReference type="PROSITE" id="PS50885"/>
    </source>
</evidence>
<feature type="domain" description="HAMP" evidence="4">
    <location>
        <begin position="345"/>
        <end position="397"/>
    </location>
</feature>
<evidence type="ECO:0000259" key="2">
    <source>
        <dbReference type="PROSITE" id="PS50112"/>
    </source>
</evidence>
<dbReference type="InterPro" id="IPR035965">
    <property type="entry name" value="PAS-like_dom_sf"/>
</dbReference>
<dbReference type="PANTHER" id="PTHR46663">
    <property type="entry name" value="DIGUANYLATE CYCLASE DGCT-RELATED"/>
    <property type="match status" value="1"/>
</dbReference>
<organism evidence="6">
    <name type="scientific">Candidatus Nitricoxidivorans perseverans</name>
    <dbReference type="NCBI Taxonomy" id="2975601"/>
    <lineage>
        <taxon>Bacteria</taxon>
        <taxon>Pseudomonadati</taxon>
        <taxon>Pseudomonadota</taxon>
        <taxon>Betaproteobacteria</taxon>
        <taxon>Nitrosomonadales</taxon>
        <taxon>Sterolibacteriaceae</taxon>
        <taxon>Candidatus Nitricoxidivorans</taxon>
    </lineage>
</organism>
<dbReference type="GO" id="GO:0052621">
    <property type="term" value="F:diguanylate cyclase activity"/>
    <property type="evidence" value="ECO:0007669"/>
    <property type="project" value="UniProtKB-EC"/>
</dbReference>
<dbReference type="PROSITE" id="PS50885">
    <property type="entry name" value="HAMP"/>
    <property type="match status" value="1"/>
</dbReference>
<dbReference type="SMART" id="SM00267">
    <property type="entry name" value="GGDEF"/>
    <property type="match status" value="1"/>
</dbReference>
<evidence type="ECO:0000256" key="1">
    <source>
        <dbReference type="SAM" id="Phobius"/>
    </source>
</evidence>
<dbReference type="PROSITE" id="PS50112">
    <property type="entry name" value="PAS"/>
    <property type="match status" value="1"/>
</dbReference>
<dbReference type="EC" id="2.7.7.65" evidence="6"/>
<dbReference type="SMART" id="SM00091">
    <property type="entry name" value="PAS"/>
    <property type="match status" value="1"/>
</dbReference>
<keyword evidence="1" id="KW-0472">Membrane</keyword>
<sequence>MMQRFFAPAIALMNRLGYAQKFVLLAVVSLLAIAVVGISPHNNLDLLVGLSRQELKGLELVGPVSMTVQRVQEHRGMSAMLLAGHDGEALRDRRAAKAKAVDEAFGSLEGKISSGLALGDALRNIRADWESLRKEDSTRTAEESFDAHTRLVARVQAFGVDATDEYALTLDPEHATYYLIDTAVNKLPHAIEHLGQLRAYGATILARKQVSEAQKIRLHTLVAGLGDRLGELSINLEKVGRYNPEMRGQASDIATDIASSARLVTDLVGTDILAGRFATEPDAFFGMATASIDRSYEQLRESMVPMANALIRTRLSGAENLLYASLGVTLLLFLAVAYLMGSIYYAIASNVRSLARSAHAFAGGDTHERVHLDAHDELAQVGDSFNEMADGFNALIEEQHELSLHLEERVRKRTKELEQAQVEAGALLRRNHALMDTSLDGIHVMDLQGNVVEANDAFCAMLGYTQEEVKRLNVADWDVHFSKEELRAAFRNIIGNSAMIETRQRRKDGALIDVEISTSGIEIDGQVFIFAASRDITERKKAEEAIHTLAFHDPLTGLSNRRLLIERLQAALHASERRNNHGAVMFVDLDRFKSLNDAFGHDCGDLMLKEVAARIKTVVREMDAVARLGGDEFIVLVEDLGADRGEASRKAGLVAEKIREALMRPYLLDGHEHRGSSSIGICLFHGNGESANALIQHADRAMYQAKESGRNAVRFYDPAAQKP</sequence>
<dbReference type="PANTHER" id="PTHR46663:SF3">
    <property type="entry name" value="SLL0267 PROTEIN"/>
    <property type="match status" value="1"/>
</dbReference>
<evidence type="ECO:0000313" key="6">
    <source>
        <dbReference type="EMBL" id="WIM06054.1"/>
    </source>
</evidence>
<dbReference type="AlphaFoldDB" id="A0AA49FLF2"/>
<dbReference type="PROSITE" id="PS50113">
    <property type="entry name" value="PAC"/>
    <property type="match status" value="1"/>
</dbReference>
<dbReference type="InterPro" id="IPR043128">
    <property type="entry name" value="Rev_trsase/Diguanyl_cyclase"/>
</dbReference>
<dbReference type="SUPFAM" id="SSF55785">
    <property type="entry name" value="PYP-like sensor domain (PAS domain)"/>
    <property type="match status" value="1"/>
</dbReference>
<dbReference type="Pfam" id="PF08376">
    <property type="entry name" value="NIT"/>
    <property type="match status" value="1"/>
</dbReference>
<dbReference type="Proteomes" id="UP001234916">
    <property type="component" value="Chromosome"/>
</dbReference>
<dbReference type="InterPro" id="IPR000700">
    <property type="entry name" value="PAS-assoc_C"/>
</dbReference>
<keyword evidence="6" id="KW-0548">Nucleotidyltransferase</keyword>
<dbReference type="SMART" id="SM00086">
    <property type="entry name" value="PAC"/>
    <property type="match status" value="1"/>
</dbReference>
<proteinExistence type="predicted"/>
<dbReference type="Gene3D" id="6.10.340.10">
    <property type="match status" value="1"/>
</dbReference>
<reference evidence="6" key="1">
    <citation type="journal article" date="2023" name="Nat. Microbiol.">
        <title>Enrichment and characterization of a nitric oxide-reducing microbial community in a continuous bioreactor.</title>
        <authorList>
            <person name="Garrido-Amador P."/>
            <person name="Stortenbeker N."/>
            <person name="Wessels H.J.C.T."/>
            <person name="Speth D.R."/>
            <person name="Garcia-Heredia I."/>
            <person name="Kartal B."/>
        </authorList>
    </citation>
    <scope>NUCLEOTIDE SEQUENCE</scope>
    <source>
        <strain evidence="6">MAG1</strain>
    </source>
</reference>
<dbReference type="KEGG" id="npv:OHM77_01810"/>
<evidence type="ECO:0000259" key="5">
    <source>
        <dbReference type="PROSITE" id="PS50887"/>
    </source>
</evidence>
<dbReference type="SMART" id="SM00304">
    <property type="entry name" value="HAMP"/>
    <property type="match status" value="1"/>
</dbReference>
<name>A0AA49FLF2_9PROT</name>
<keyword evidence="1" id="KW-1133">Transmembrane helix</keyword>
<dbReference type="Pfam" id="PF00672">
    <property type="entry name" value="HAMP"/>
    <property type="match status" value="1"/>
</dbReference>
<feature type="domain" description="PAS" evidence="2">
    <location>
        <begin position="434"/>
        <end position="469"/>
    </location>
</feature>
<feature type="transmembrane region" description="Helical" evidence="1">
    <location>
        <begin position="321"/>
        <end position="347"/>
    </location>
</feature>
<dbReference type="InterPro" id="IPR029787">
    <property type="entry name" value="Nucleotide_cyclase"/>
</dbReference>
<dbReference type="InterPro" id="IPR052163">
    <property type="entry name" value="DGC-Regulatory_Protein"/>
</dbReference>
<dbReference type="EMBL" id="CP107246">
    <property type="protein sequence ID" value="WIM06054.1"/>
    <property type="molecule type" value="Genomic_DNA"/>
</dbReference>
<dbReference type="FunFam" id="3.30.70.270:FF:000001">
    <property type="entry name" value="Diguanylate cyclase domain protein"/>
    <property type="match status" value="1"/>
</dbReference>
<dbReference type="InterPro" id="IPR003660">
    <property type="entry name" value="HAMP_dom"/>
</dbReference>
<dbReference type="CDD" id="cd00130">
    <property type="entry name" value="PAS"/>
    <property type="match status" value="1"/>
</dbReference>
<dbReference type="InterPro" id="IPR013587">
    <property type="entry name" value="Nitrate/nitrite_sensing"/>
</dbReference>
<feature type="domain" description="GGDEF" evidence="5">
    <location>
        <begin position="580"/>
        <end position="718"/>
    </location>
</feature>
<accession>A0AA49FLF2</accession>
<dbReference type="Gene3D" id="3.30.450.20">
    <property type="entry name" value="PAS domain"/>
    <property type="match status" value="1"/>
</dbReference>